<dbReference type="InterPro" id="IPR002317">
    <property type="entry name" value="Ser-tRNA-ligase_type_1"/>
</dbReference>
<dbReference type="Pfam" id="PF00587">
    <property type="entry name" value="tRNA-synt_2b"/>
    <property type="match status" value="1"/>
</dbReference>
<keyword evidence="2 6" id="KW-0547">Nucleotide-binding</keyword>
<dbReference type="EC" id="6.1.1.11" evidence="6"/>
<keyword evidence="6" id="KW-0963">Cytoplasm</keyword>
<feature type="region of interest" description="Disordered" evidence="7">
    <location>
        <begin position="1"/>
        <end position="22"/>
    </location>
</feature>
<dbReference type="InterPro" id="IPR042103">
    <property type="entry name" value="SerRS_1_N_sf"/>
</dbReference>
<evidence type="ECO:0000256" key="5">
    <source>
        <dbReference type="ARBA" id="ARBA00023146"/>
    </source>
</evidence>
<evidence type="ECO:0000256" key="1">
    <source>
        <dbReference type="ARBA" id="ARBA00022598"/>
    </source>
</evidence>
<feature type="binding site" evidence="6">
    <location>
        <position position="281"/>
    </location>
    <ligand>
        <name>L-serine</name>
        <dbReference type="ChEBI" id="CHEBI:33384"/>
    </ligand>
</feature>
<evidence type="ECO:0000256" key="3">
    <source>
        <dbReference type="ARBA" id="ARBA00022840"/>
    </source>
</evidence>
<comment type="catalytic activity">
    <reaction evidence="6">
        <text>tRNA(Sec) + L-serine + ATP = L-seryl-tRNA(Sec) + AMP + diphosphate + H(+)</text>
        <dbReference type="Rhea" id="RHEA:42580"/>
        <dbReference type="Rhea" id="RHEA-COMP:9742"/>
        <dbReference type="Rhea" id="RHEA-COMP:10128"/>
        <dbReference type="ChEBI" id="CHEBI:15378"/>
        <dbReference type="ChEBI" id="CHEBI:30616"/>
        <dbReference type="ChEBI" id="CHEBI:33019"/>
        <dbReference type="ChEBI" id="CHEBI:33384"/>
        <dbReference type="ChEBI" id="CHEBI:78442"/>
        <dbReference type="ChEBI" id="CHEBI:78533"/>
        <dbReference type="ChEBI" id="CHEBI:456215"/>
        <dbReference type="EC" id="6.1.1.11"/>
    </reaction>
</comment>
<dbReference type="PIRSF" id="PIRSF001529">
    <property type="entry name" value="Ser-tRNA-synth_IIa"/>
    <property type="match status" value="1"/>
</dbReference>
<evidence type="ECO:0000256" key="6">
    <source>
        <dbReference type="HAMAP-Rule" id="MF_00176"/>
    </source>
</evidence>
<dbReference type="Gene3D" id="1.10.287.40">
    <property type="entry name" value="Serine-tRNA synthetase, tRNA binding domain"/>
    <property type="match status" value="1"/>
</dbReference>
<evidence type="ECO:0000259" key="8">
    <source>
        <dbReference type="PROSITE" id="PS50862"/>
    </source>
</evidence>
<dbReference type="CDD" id="cd00770">
    <property type="entry name" value="SerRS_core"/>
    <property type="match status" value="1"/>
</dbReference>
<feature type="binding site" evidence="6">
    <location>
        <position position="380"/>
    </location>
    <ligand>
        <name>L-serine</name>
        <dbReference type="ChEBI" id="CHEBI:33384"/>
    </ligand>
</feature>
<comment type="catalytic activity">
    <reaction evidence="6">
        <text>tRNA(Ser) + L-serine + ATP = L-seryl-tRNA(Ser) + AMP + diphosphate + H(+)</text>
        <dbReference type="Rhea" id="RHEA:12292"/>
        <dbReference type="Rhea" id="RHEA-COMP:9669"/>
        <dbReference type="Rhea" id="RHEA-COMP:9703"/>
        <dbReference type="ChEBI" id="CHEBI:15378"/>
        <dbReference type="ChEBI" id="CHEBI:30616"/>
        <dbReference type="ChEBI" id="CHEBI:33019"/>
        <dbReference type="ChEBI" id="CHEBI:33384"/>
        <dbReference type="ChEBI" id="CHEBI:78442"/>
        <dbReference type="ChEBI" id="CHEBI:78533"/>
        <dbReference type="ChEBI" id="CHEBI:456215"/>
        <dbReference type="EC" id="6.1.1.11"/>
    </reaction>
</comment>
<dbReference type="SUPFAM" id="SSF46589">
    <property type="entry name" value="tRNA-binding arm"/>
    <property type="match status" value="1"/>
</dbReference>
<organism evidence="9 10">
    <name type="scientific">Leucobacter allii</name>
    <dbReference type="NCBI Taxonomy" id="2932247"/>
    <lineage>
        <taxon>Bacteria</taxon>
        <taxon>Bacillati</taxon>
        <taxon>Actinomycetota</taxon>
        <taxon>Actinomycetes</taxon>
        <taxon>Micrococcales</taxon>
        <taxon>Microbacteriaceae</taxon>
        <taxon>Leucobacter</taxon>
    </lineage>
</organism>
<dbReference type="InterPro" id="IPR015866">
    <property type="entry name" value="Ser-tRNA-synth_1_N"/>
</dbReference>
<dbReference type="PRINTS" id="PR00981">
    <property type="entry name" value="TRNASYNTHSER"/>
</dbReference>
<gene>
    <name evidence="6 9" type="primary">serS</name>
    <name evidence="9" type="ORF">MUN78_13575</name>
</gene>
<feature type="domain" description="Aminoacyl-transfer RNA synthetases class-II family profile" evidence="8">
    <location>
        <begin position="136"/>
        <end position="404"/>
    </location>
</feature>
<feature type="binding site" evidence="6">
    <location>
        <begin position="258"/>
        <end position="260"/>
    </location>
    <ligand>
        <name>ATP</name>
        <dbReference type="ChEBI" id="CHEBI:30616"/>
    </ligand>
</feature>
<dbReference type="InterPro" id="IPR033729">
    <property type="entry name" value="SerRS_core"/>
</dbReference>
<dbReference type="NCBIfam" id="TIGR00414">
    <property type="entry name" value="serS"/>
    <property type="match status" value="1"/>
</dbReference>
<comment type="subcellular location">
    <subcellularLocation>
        <location evidence="6">Cytoplasm</location>
    </subcellularLocation>
</comment>
<dbReference type="InterPro" id="IPR006195">
    <property type="entry name" value="aa-tRNA-synth_II"/>
</dbReference>
<comment type="similarity">
    <text evidence="6">Belongs to the class-II aminoacyl-tRNA synthetase family. Type-1 seryl-tRNA synthetase subfamily.</text>
</comment>
<dbReference type="PANTHER" id="PTHR11778">
    <property type="entry name" value="SERYL-TRNA SYNTHETASE"/>
    <property type="match status" value="1"/>
</dbReference>
<dbReference type="Proteomes" id="UP000831786">
    <property type="component" value="Chromosome"/>
</dbReference>
<reference evidence="9 10" key="1">
    <citation type="submission" date="2022-04" db="EMBL/GenBank/DDBJ databases">
        <title>Leucobacter sp. isolated from rhizosphere of garlic.</title>
        <authorList>
            <person name="Won M."/>
            <person name="Lee C.-M."/>
            <person name="Woen H.-Y."/>
            <person name="Kwon S.-W."/>
        </authorList>
    </citation>
    <scope>NUCLEOTIDE SEQUENCE [LARGE SCALE GENOMIC DNA]</scope>
    <source>
        <strain evidence="9 10">H21R-40</strain>
    </source>
</reference>
<dbReference type="EMBL" id="CP095045">
    <property type="protein sequence ID" value="UOQ56689.1"/>
    <property type="molecule type" value="Genomic_DNA"/>
</dbReference>
<dbReference type="InterPro" id="IPR045864">
    <property type="entry name" value="aa-tRNA-synth_II/BPL/LPL"/>
</dbReference>
<feature type="binding site" evidence="6">
    <location>
        <begin position="345"/>
        <end position="348"/>
    </location>
    <ligand>
        <name>ATP</name>
        <dbReference type="ChEBI" id="CHEBI:30616"/>
    </ligand>
</feature>
<dbReference type="InterPro" id="IPR010978">
    <property type="entry name" value="tRNA-bd_arm"/>
</dbReference>
<keyword evidence="4 6" id="KW-0648">Protein biosynthesis</keyword>
<feature type="binding site" evidence="6">
    <location>
        <begin position="227"/>
        <end position="229"/>
    </location>
    <ligand>
        <name>L-serine</name>
        <dbReference type="ChEBI" id="CHEBI:33384"/>
    </ligand>
</feature>
<evidence type="ECO:0000256" key="7">
    <source>
        <dbReference type="SAM" id="MobiDB-lite"/>
    </source>
</evidence>
<comment type="subunit">
    <text evidence="6">Homodimer. The tRNA molecule binds across the dimer.</text>
</comment>
<dbReference type="InterPro" id="IPR002314">
    <property type="entry name" value="aa-tRNA-synt_IIb"/>
</dbReference>
<proteinExistence type="inferred from homology"/>
<protein>
    <recommendedName>
        <fullName evidence="6">Serine--tRNA ligase</fullName>
        <ecNumber evidence="6">6.1.1.11</ecNumber>
    </recommendedName>
    <alternativeName>
        <fullName evidence="6">Seryl-tRNA synthetase</fullName>
        <shortName evidence="6">SerRS</shortName>
    </alternativeName>
    <alternativeName>
        <fullName evidence="6">Seryl-tRNA(Ser/Sec) synthetase</fullName>
    </alternativeName>
</protein>
<keyword evidence="1 6" id="KW-0436">Ligase</keyword>
<dbReference type="HAMAP" id="MF_00176">
    <property type="entry name" value="Ser_tRNA_synth_type1"/>
    <property type="match status" value="1"/>
</dbReference>
<dbReference type="Pfam" id="PF02403">
    <property type="entry name" value="Seryl_tRNA_N"/>
    <property type="match status" value="1"/>
</dbReference>
<keyword evidence="5 6" id="KW-0030">Aminoacyl-tRNA synthetase</keyword>
<evidence type="ECO:0000313" key="10">
    <source>
        <dbReference type="Proteomes" id="UP000831786"/>
    </source>
</evidence>
<sequence length="423" mass="46237">MIDPVLLRNDPETVKRSQRARGNAEEVVDEALAADASRRRALAEYETLRAEQNAFGKRVKAAAKEEKPALIAQAQELAAAVKAADARAKEAEAAFDAVAMRIENVVVDGVPAGGEENFVTLREVGEKPAFDFPARDHLELGELLGAIDMERGAKVSGARFYFLRGIGARLELALMNLALDRALQHGFTPLITPTLVKPEVMRGTGFLGEHADEVYHLPADDLFLTGTSEVALAGYHADEIIDLADGPLRYAGWSTCYRREAGSHGKDTRGILRVHQFNKLEMFVYADPAEAEAEHERLVSWQEEMLQALGLHYRVIDVAAGDLGSSAARKYDIEAWVPTQDAYRELTSTSNCTTYQSRRLATRFRTESGRTAPAATLNGTLATTRWIVAILETHQQADGSVRVPEALRPYLGGLETLTPIAGA</sequence>
<dbReference type="Gene3D" id="3.30.930.10">
    <property type="entry name" value="Bira Bifunctional Protein, Domain 2"/>
    <property type="match status" value="1"/>
</dbReference>
<dbReference type="PROSITE" id="PS50862">
    <property type="entry name" value="AA_TRNA_LIGASE_II"/>
    <property type="match status" value="1"/>
</dbReference>
<accession>A0ABY4FJ46</accession>
<dbReference type="SUPFAM" id="SSF55681">
    <property type="entry name" value="Class II aaRS and biotin synthetases"/>
    <property type="match status" value="1"/>
</dbReference>
<name>A0ABY4FJ46_9MICO</name>
<comment type="pathway">
    <text evidence="6">Aminoacyl-tRNA biosynthesis; selenocysteinyl-tRNA(Sec) biosynthesis; L-seryl-tRNA(Sec) from L-serine and tRNA(Sec): step 1/1.</text>
</comment>
<feature type="binding site" evidence="6">
    <location>
        <position position="274"/>
    </location>
    <ligand>
        <name>ATP</name>
        <dbReference type="ChEBI" id="CHEBI:30616"/>
    </ligand>
</feature>
<evidence type="ECO:0000256" key="2">
    <source>
        <dbReference type="ARBA" id="ARBA00022741"/>
    </source>
</evidence>
<comment type="domain">
    <text evidence="6">Consists of two distinct domains, a catalytic core and a N-terminal extension that is involved in tRNA binding.</text>
</comment>
<dbReference type="GO" id="GO:0004828">
    <property type="term" value="F:serine-tRNA ligase activity"/>
    <property type="evidence" value="ECO:0007669"/>
    <property type="project" value="UniProtKB-EC"/>
</dbReference>
<keyword evidence="10" id="KW-1185">Reference proteome</keyword>
<evidence type="ECO:0000256" key="4">
    <source>
        <dbReference type="ARBA" id="ARBA00022917"/>
    </source>
</evidence>
<keyword evidence="3 6" id="KW-0067">ATP-binding</keyword>
<dbReference type="RefSeq" id="WP_244727102.1">
    <property type="nucleotide sequence ID" value="NZ_CP095045.1"/>
</dbReference>
<evidence type="ECO:0000313" key="9">
    <source>
        <dbReference type="EMBL" id="UOQ56689.1"/>
    </source>
</evidence>
<comment type="function">
    <text evidence="6">Catalyzes the attachment of serine to tRNA(Ser). Is also able to aminoacylate tRNA(Sec) with serine, to form the misacylated tRNA L-seryl-tRNA(Sec), which will be further converted into selenocysteinyl-tRNA(Sec).</text>
</comment>